<dbReference type="GO" id="GO:0004521">
    <property type="term" value="F:RNA endonuclease activity"/>
    <property type="evidence" value="ECO:0007669"/>
    <property type="project" value="InterPro"/>
</dbReference>
<dbReference type="InterPro" id="IPR005229">
    <property type="entry name" value="YicC/YloC-like"/>
</dbReference>
<gene>
    <name evidence="8" type="ORF">C4B60_01635</name>
</gene>
<comment type="similarity">
    <text evidence="5">Belongs to the YicC/YloC family.</text>
</comment>
<accession>A0A2S5GGL8</accession>
<dbReference type="OrthoDB" id="9771229at2"/>
<dbReference type="EMBL" id="PREZ01000001">
    <property type="protein sequence ID" value="PPA72108.1"/>
    <property type="molecule type" value="Genomic_DNA"/>
</dbReference>
<dbReference type="Pfam" id="PF08340">
    <property type="entry name" value="YicC-like_C"/>
    <property type="match status" value="1"/>
</dbReference>
<keyword evidence="3" id="KW-0255">Endonuclease</keyword>
<dbReference type="Pfam" id="PF03755">
    <property type="entry name" value="YicC-like_N"/>
    <property type="match status" value="1"/>
</dbReference>
<dbReference type="Proteomes" id="UP000239047">
    <property type="component" value="Unassembled WGS sequence"/>
</dbReference>
<evidence type="ECO:0000256" key="2">
    <source>
        <dbReference type="ARBA" id="ARBA00022722"/>
    </source>
</evidence>
<dbReference type="GO" id="GO:0016787">
    <property type="term" value="F:hydrolase activity"/>
    <property type="evidence" value="ECO:0007669"/>
    <property type="project" value="UniProtKB-KW"/>
</dbReference>
<proteinExistence type="inferred from homology"/>
<comment type="cofactor">
    <cofactor evidence="1">
        <name>a divalent metal cation</name>
        <dbReference type="ChEBI" id="CHEBI:60240"/>
    </cofactor>
</comment>
<dbReference type="AlphaFoldDB" id="A0A2S5GGL8"/>
<evidence type="ECO:0000256" key="1">
    <source>
        <dbReference type="ARBA" id="ARBA00001968"/>
    </source>
</evidence>
<keyword evidence="2" id="KW-0540">Nuclease</keyword>
<dbReference type="InterPro" id="IPR013527">
    <property type="entry name" value="YicC-like_N"/>
</dbReference>
<dbReference type="NCBIfam" id="TIGR00255">
    <property type="entry name" value="YicC/YloC family endoribonuclease"/>
    <property type="match status" value="1"/>
</dbReference>
<feature type="domain" description="Endoribonuclease YicC-like C-terminal" evidence="7">
    <location>
        <begin position="175"/>
        <end position="291"/>
    </location>
</feature>
<sequence length="291" mass="33175">MIISMTGFGRGAAEKGDFRAAVEIKSVNHRFLECSIRIPRQHSHLEDKLKRLIGQYIKRGKADVFVSITGEGSTVRSLKVDWQLVDSYYDYAVGLKKRFNLNEEIKIEHFISNPDLSVIEEAPGSNEEEEALIFAALQQAAETLHSMRITEGKELEKDILFQLQSFKQCLTNAREISPTVTAKYHERLEKRIKEFADGQIDENRLLTEVAVFAEKTDVSEEFTRLDSHLAQFGLAMEKSEPVGRRLDFLTQEMNREVNTIGSKANDAKLVALVVDMKSILEKIREQIQNIE</sequence>
<name>A0A2S5GGL8_9BACL</name>
<evidence type="ECO:0000256" key="4">
    <source>
        <dbReference type="ARBA" id="ARBA00022801"/>
    </source>
</evidence>
<comment type="caution">
    <text evidence="8">The sequence shown here is derived from an EMBL/GenBank/DDBJ whole genome shotgun (WGS) entry which is preliminary data.</text>
</comment>
<feature type="domain" description="Endoribonuclease YicC-like N-terminal" evidence="6">
    <location>
        <begin position="2"/>
        <end position="156"/>
    </location>
</feature>
<evidence type="ECO:0000313" key="8">
    <source>
        <dbReference type="EMBL" id="PPA72108.1"/>
    </source>
</evidence>
<keyword evidence="4" id="KW-0378">Hydrolase</keyword>
<dbReference type="RefSeq" id="WP_104056066.1">
    <property type="nucleotide sequence ID" value="NZ_PREZ01000001.1"/>
</dbReference>
<protein>
    <submittedName>
        <fullName evidence="8">YicC family protein</fullName>
    </submittedName>
</protein>
<organism evidence="8 9">
    <name type="scientific">Jeotgalibacillus proteolyticus</name>
    <dbReference type="NCBI Taxonomy" id="2082395"/>
    <lineage>
        <taxon>Bacteria</taxon>
        <taxon>Bacillati</taxon>
        <taxon>Bacillota</taxon>
        <taxon>Bacilli</taxon>
        <taxon>Bacillales</taxon>
        <taxon>Caryophanaceae</taxon>
        <taxon>Jeotgalibacillus</taxon>
    </lineage>
</organism>
<evidence type="ECO:0000256" key="5">
    <source>
        <dbReference type="ARBA" id="ARBA00035648"/>
    </source>
</evidence>
<dbReference type="PANTHER" id="PTHR30636:SF3">
    <property type="entry name" value="UPF0701 PROTEIN YICC"/>
    <property type="match status" value="1"/>
</dbReference>
<evidence type="ECO:0000256" key="3">
    <source>
        <dbReference type="ARBA" id="ARBA00022759"/>
    </source>
</evidence>
<evidence type="ECO:0000313" key="9">
    <source>
        <dbReference type="Proteomes" id="UP000239047"/>
    </source>
</evidence>
<evidence type="ECO:0000259" key="7">
    <source>
        <dbReference type="Pfam" id="PF08340"/>
    </source>
</evidence>
<reference evidence="8 9" key="1">
    <citation type="submission" date="2018-02" db="EMBL/GenBank/DDBJ databases">
        <title>Jeotgalibacillus proteolyticum sp. nov. a protease producing bacterium isolated from ocean sediments of Laizhou Bay.</title>
        <authorList>
            <person name="Li Y."/>
        </authorList>
    </citation>
    <scope>NUCLEOTIDE SEQUENCE [LARGE SCALE GENOMIC DNA]</scope>
    <source>
        <strain evidence="8 9">22-7</strain>
    </source>
</reference>
<evidence type="ECO:0000259" key="6">
    <source>
        <dbReference type="Pfam" id="PF03755"/>
    </source>
</evidence>
<keyword evidence="9" id="KW-1185">Reference proteome</keyword>
<dbReference type="InterPro" id="IPR013551">
    <property type="entry name" value="YicC-like_C"/>
</dbReference>
<dbReference type="PANTHER" id="PTHR30636">
    <property type="entry name" value="UPF0701 PROTEIN YICC"/>
    <property type="match status" value="1"/>
</dbReference>